<feature type="non-terminal residue" evidence="1">
    <location>
        <position position="504"/>
    </location>
</feature>
<keyword evidence="2" id="KW-1185">Reference proteome</keyword>
<dbReference type="Gene3D" id="1.20.1280.50">
    <property type="match status" value="1"/>
</dbReference>
<sequence>MASSTGVTTISSADNTTTTPILLLPCDILHQIFHLLRPPTLRTTLPLSRPTKQLPSFILSHVCRTWRTFILSTPSLWPAVCLGRTLPLRDLKLDIRAAKAWVERVGGNIGREAERHGDAYGNLERNSADEERRTNSSVSFRLEYGCYIDSEDIPYLTSIVSTILPLAHRWKHVEITLPRFAGFLASSILRRGVTRARSLDSLILRAVFAENGGEENVVDLSQTECLKYVCLEGNMRLEFGDWTSNDSGAKVPPKRRLANGMDLAEWMGIAKRTMGTATQLRMLTELDLGLNPLGLEDILVCLIHTPALEILHCAISSSPSLPSGFIAHPDPTSPSKSHLNLIPLPALHHLKIDGKHVRDPALLLSQLHLPSLTYLSLSLASSMVSASSMSPMVFHAPEGLLYSSLPFLRLPISSPNSSATHTTNYTTANRVDVGENQNTTPLAPPLQVLILKGIPILYSDFAKVVRRAGELRRIEMHRVQVHEGHIQALVLPPPPPPPPRVRSH</sequence>
<gene>
    <name evidence="1" type="ORF">BD410DRAFT_753280</name>
</gene>
<dbReference type="EMBL" id="ML170208">
    <property type="protein sequence ID" value="TDL18397.1"/>
    <property type="molecule type" value="Genomic_DNA"/>
</dbReference>
<dbReference type="SUPFAM" id="SSF52047">
    <property type="entry name" value="RNI-like"/>
    <property type="match status" value="1"/>
</dbReference>
<evidence type="ECO:0000313" key="1">
    <source>
        <dbReference type="EMBL" id="TDL18397.1"/>
    </source>
</evidence>
<organism evidence="1 2">
    <name type="scientific">Rickenella mellea</name>
    <dbReference type="NCBI Taxonomy" id="50990"/>
    <lineage>
        <taxon>Eukaryota</taxon>
        <taxon>Fungi</taxon>
        <taxon>Dikarya</taxon>
        <taxon>Basidiomycota</taxon>
        <taxon>Agaricomycotina</taxon>
        <taxon>Agaricomycetes</taxon>
        <taxon>Hymenochaetales</taxon>
        <taxon>Rickenellaceae</taxon>
        <taxon>Rickenella</taxon>
    </lineage>
</organism>
<dbReference type="VEuPathDB" id="FungiDB:BD410DRAFT_753280"/>
<dbReference type="Proteomes" id="UP000294933">
    <property type="component" value="Unassembled WGS sequence"/>
</dbReference>
<reference evidence="1 2" key="1">
    <citation type="submission" date="2018-06" db="EMBL/GenBank/DDBJ databases">
        <title>A transcriptomic atlas of mushroom development highlights an independent origin of complex multicellularity.</title>
        <authorList>
            <consortium name="DOE Joint Genome Institute"/>
            <person name="Krizsan K."/>
            <person name="Almasi E."/>
            <person name="Merenyi Z."/>
            <person name="Sahu N."/>
            <person name="Viragh M."/>
            <person name="Koszo T."/>
            <person name="Mondo S."/>
            <person name="Kiss B."/>
            <person name="Balint B."/>
            <person name="Kues U."/>
            <person name="Barry K."/>
            <person name="Hegedus J.C."/>
            <person name="Henrissat B."/>
            <person name="Johnson J."/>
            <person name="Lipzen A."/>
            <person name="Ohm R."/>
            <person name="Nagy I."/>
            <person name="Pangilinan J."/>
            <person name="Yan J."/>
            <person name="Xiong Y."/>
            <person name="Grigoriev I.V."/>
            <person name="Hibbett D.S."/>
            <person name="Nagy L.G."/>
        </authorList>
    </citation>
    <scope>NUCLEOTIDE SEQUENCE [LARGE SCALE GENOMIC DNA]</scope>
    <source>
        <strain evidence="1 2">SZMC22713</strain>
    </source>
</reference>
<proteinExistence type="predicted"/>
<protein>
    <submittedName>
        <fullName evidence="1">Uncharacterized protein</fullName>
    </submittedName>
</protein>
<name>A0A4Y7PSK9_9AGAM</name>
<evidence type="ECO:0000313" key="2">
    <source>
        <dbReference type="Proteomes" id="UP000294933"/>
    </source>
</evidence>
<accession>A0A4Y7PSK9</accession>
<dbReference type="AlphaFoldDB" id="A0A4Y7PSK9"/>